<organism evidence="10">
    <name type="scientific">Schistocephalus solidus</name>
    <name type="common">Tapeworm</name>
    <dbReference type="NCBI Taxonomy" id="70667"/>
    <lineage>
        <taxon>Eukaryota</taxon>
        <taxon>Metazoa</taxon>
        <taxon>Spiralia</taxon>
        <taxon>Lophotrochozoa</taxon>
        <taxon>Platyhelminthes</taxon>
        <taxon>Cestoda</taxon>
        <taxon>Eucestoda</taxon>
        <taxon>Diphyllobothriidea</taxon>
        <taxon>Diphyllobothriidae</taxon>
        <taxon>Schistocephalus</taxon>
    </lineage>
</organism>
<evidence type="ECO:0000256" key="2">
    <source>
        <dbReference type="ARBA" id="ARBA00022723"/>
    </source>
</evidence>
<dbReference type="GO" id="GO:0008270">
    <property type="term" value="F:zinc ion binding"/>
    <property type="evidence" value="ECO:0007669"/>
    <property type="project" value="UniProtKB-KW"/>
</dbReference>
<dbReference type="PANTHER" id="PTHR24388">
    <property type="entry name" value="ZINC FINGER PROTEIN"/>
    <property type="match status" value="1"/>
</dbReference>
<feature type="region of interest" description="Disordered" evidence="8">
    <location>
        <begin position="1"/>
        <end position="22"/>
    </location>
</feature>
<feature type="domain" description="C2H2-type" evidence="9">
    <location>
        <begin position="520"/>
        <end position="549"/>
    </location>
</feature>
<feature type="compositionally biased region" description="Pro residues" evidence="8">
    <location>
        <begin position="905"/>
        <end position="915"/>
    </location>
</feature>
<dbReference type="InterPro" id="IPR013087">
    <property type="entry name" value="Znf_C2H2_type"/>
</dbReference>
<dbReference type="InterPro" id="IPR050527">
    <property type="entry name" value="Snail/Krueppel_Znf"/>
</dbReference>
<dbReference type="PANTHER" id="PTHR24388:SF54">
    <property type="entry name" value="PROTEIN ESCARGOT"/>
    <property type="match status" value="1"/>
</dbReference>
<feature type="domain" description="C2H2-type" evidence="9">
    <location>
        <begin position="771"/>
        <end position="800"/>
    </location>
</feature>
<dbReference type="SMART" id="SM00355">
    <property type="entry name" value="ZnF_C2H2"/>
    <property type="match status" value="8"/>
</dbReference>
<feature type="compositionally biased region" description="Basic residues" evidence="8">
    <location>
        <begin position="13"/>
        <end position="22"/>
    </location>
</feature>
<keyword evidence="5" id="KW-0862">Zinc</keyword>
<dbReference type="FunFam" id="3.30.160.60:FF:002343">
    <property type="entry name" value="Zinc finger protein 33A"/>
    <property type="match status" value="1"/>
</dbReference>
<feature type="compositionally biased region" description="Acidic residues" evidence="8">
    <location>
        <begin position="611"/>
        <end position="660"/>
    </location>
</feature>
<dbReference type="PROSITE" id="PS50157">
    <property type="entry name" value="ZINC_FINGER_C2H2_2"/>
    <property type="match status" value="7"/>
</dbReference>
<feature type="region of interest" description="Disordered" evidence="8">
    <location>
        <begin position="896"/>
        <end position="959"/>
    </location>
</feature>
<keyword evidence="2" id="KW-0479">Metal-binding</keyword>
<dbReference type="SUPFAM" id="SSF57667">
    <property type="entry name" value="beta-beta-alpha zinc fingers"/>
    <property type="match status" value="4"/>
</dbReference>
<evidence type="ECO:0000259" key="9">
    <source>
        <dbReference type="PROSITE" id="PS50157"/>
    </source>
</evidence>
<feature type="domain" description="C2H2-type" evidence="9">
    <location>
        <begin position="801"/>
        <end position="826"/>
    </location>
</feature>
<dbReference type="PROSITE" id="PS00028">
    <property type="entry name" value="ZINC_FINGER_C2H2_1"/>
    <property type="match status" value="8"/>
</dbReference>
<evidence type="ECO:0000256" key="6">
    <source>
        <dbReference type="ARBA" id="ARBA00023242"/>
    </source>
</evidence>
<evidence type="ECO:0000256" key="1">
    <source>
        <dbReference type="ARBA" id="ARBA00004123"/>
    </source>
</evidence>
<feature type="region of interest" description="Disordered" evidence="8">
    <location>
        <begin position="93"/>
        <end position="132"/>
    </location>
</feature>
<dbReference type="AlphaFoldDB" id="A0A0X3PEH4"/>
<protein>
    <recommendedName>
        <fullName evidence="9">C2H2-type domain-containing protein</fullName>
    </recommendedName>
</protein>
<evidence type="ECO:0000256" key="7">
    <source>
        <dbReference type="PROSITE-ProRule" id="PRU00042"/>
    </source>
</evidence>
<dbReference type="Gene3D" id="3.30.160.60">
    <property type="entry name" value="Classic Zinc Finger"/>
    <property type="match status" value="7"/>
</dbReference>
<accession>A0A0X3PEH4</accession>
<dbReference type="GO" id="GO:0005634">
    <property type="term" value="C:nucleus"/>
    <property type="evidence" value="ECO:0007669"/>
    <property type="project" value="UniProtKB-SubCell"/>
</dbReference>
<reference evidence="10" key="1">
    <citation type="submission" date="2016-01" db="EMBL/GenBank/DDBJ databases">
        <title>Reference transcriptome for the parasite Schistocephalus solidus: insights into the molecular evolution of parasitism.</title>
        <authorList>
            <person name="Hebert F.O."/>
            <person name="Grambauer S."/>
            <person name="Barber I."/>
            <person name="Landry C.R."/>
            <person name="Aubin-Horth N."/>
        </authorList>
    </citation>
    <scope>NUCLEOTIDE SEQUENCE</scope>
</reference>
<dbReference type="EMBL" id="GEEE01014918">
    <property type="protein sequence ID" value="JAP48307.1"/>
    <property type="molecule type" value="Transcribed_RNA"/>
</dbReference>
<feature type="domain" description="C2H2-type" evidence="9">
    <location>
        <begin position="1022"/>
        <end position="1051"/>
    </location>
</feature>
<feature type="region of interest" description="Disordered" evidence="8">
    <location>
        <begin position="607"/>
        <end position="702"/>
    </location>
</feature>
<keyword evidence="4 7" id="KW-0863">Zinc-finger</keyword>
<evidence type="ECO:0000256" key="8">
    <source>
        <dbReference type="SAM" id="MobiDB-lite"/>
    </source>
</evidence>
<feature type="domain" description="C2H2-type" evidence="9">
    <location>
        <begin position="705"/>
        <end position="734"/>
    </location>
</feature>
<name>A0A0X3PEH4_SCHSO</name>
<dbReference type="FunFam" id="3.30.160.60:FF:000125">
    <property type="entry name" value="Putative zinc finger protein 143"/>
    <property type="match status" value="2"/>
</dbReference>
<dbReference type="InterPro" id="IPR036236">
    <property type="entry name" value="Znf_C2H2_sf"/>
</dbReference>
<feature type="non-terminal residue" evidence="10">
    <location>
        <position position="1"/>
    </location>
</feature>
<dbReference type="GO" id="GO:0000978">
    <property type="term" value="F:RNA polymerase II cis-regulatory region sequence-specific DNA binding"/>
    <property type="evidence" value="ECO:0007669"/>
    <property type="project" value="TreeGrafter"/>
</dbReference>
<feature type="compositionally biased region" description="Low complexity" evidence="8">
    <location>
        <begin position="916"/>
        <end position="925"/>
    </location>
</feature>
<comment type="subcellular location">
    <subcellularLocation>
        <location evidence="1">Nucleus</location>
    </subcellularLocation>
</comment>
<evidence type="ECO:0000256" key="5">
    <source>
        <dbReference type="ARBA" id="ARBA00022833"/>
    </source>
</evidence>
<dbReference type="GO" id="GO:0000981">
    <property type="term" value="F:DNA-binding transcription factor activity, RNA polymerase II-specific"/>
    <property type="evidence" value="ECO:0007669"/>
    <property type="project" value="TreeGrafter"/>
</dbReference>
<evidence type="ECO:0000313" key="10">
    <source>
        <dbReference type="EMBL" id="JAP48307.1"/>
    </source>
</evidence>
<feature type="domain" description="C2H2-type" evidence="9">
    <location>
        <begin position="550"/>
        <end position="579"/>
    </location>
</feature>
<dbReference type="Pfam" id="PF00096">
    <property type="entry name" value="zf-C2H2"/>
    <property type="match status" value="3"/>
</dbReference>
<proteinExistence type="predicted"/>
<feature type="domain" description="C2H2-type" evidence="9">
    <location>
        <begin position="1052"/>
        <end position="1079"/>
    </location>
</feature>
<feature type="compositionally biased region" description="Basic and acidic residues" evidence="8">
    <location>
        <begin position="566"/>
        <end position="581"/>
    </location>
</feature>
<evidence type="ECO:0000256" key="4">
    <source>
        <dbReference type="ARBA" id="ARBA00022771"/>
    </source>
</evidence>
<sequence>LNLFVSGSLPRSRASRRRRVRPTRRCAHVHKRIRMHFTTMLHSQRKPVLIAPKRLEPSPALETDLDVEMADDEPIVIVEPTDPDEDRLKAAEVEESNGAPLTLEEPETNKLSEESNGGTCAPYEASDKPTKTQVTGITTDPVLLNQILHALSAKPVKSTPIFSVPVVSSESSHQTLAPVSTTATANHIPQARLLVASSNVYTIQTQAPIQARAGAPQSIMLQSLNGIQTARIVASPLTVSQISPITSIDSSTTGAAVRDETGVSQPITNGPAQTANLQNLITTNPLLSAVLVNCATANLLTQLANSVSSSMLSLAQSIAVEKQQNMAGQISELTQMLSALTSLASTLSSSLPSLANLRTNSATPTNPILTSLISQINTSTATPMLSSVIPLASLKLVTGTDKPKTDSVPSTISTISLPAVSAYGTTMPNITISPLQSTPIPIVTAARTVATSRLPDHIGLSGVITAVPSSVSPSVIAVAATPPVTSATQSNSTTMASAIPLPVTTSTTTTTSTTNRIKRFRCTHLGCGRAFYSHFNLVEHIRTHTGERPFVCPVSGCKSRFKRRRDLTEHDSVHRAKRETDGGGPLLALLTEEQKEKDDSAVADLSTAAEDAGDDDENDKEEEEEDDEDDDDDDEDEDDDDDDDEDDDDDDEDDEEDEEGEGSKQDGSKSDGGTSTGQKLTQGECQVSPRNAESEKAPSRKRKRHFCPFPNCNRSYARRHRLNQHMCQHTGIGPYYCDQPSCSVKYFCASDLDRHKLVHLVPTSGDPLKRHLCPYPGCGKAYSKLNKLREHVRSHTGERPYVCEHPGCNASFIRLYGLKRHQLTHSTLPMKNDERRYPTILPVSTARPTETAVIVAPAGAILPQSAIVSFTTVSAPFAGAVAPTSSSPSVSAVVSPSQLVTKPEPTSPPPAPSTPVVPSTESDTPNCVPKPEETPTVPLHSPTESHPLLPSMVTTAAPSPAVPSTVTVVARATTTPTPAPNGTITIKNCPASRFSKASATPSASAMALKAVVIPGPFGKRRHICPMLGCKKIFPKLNKLREHICRHTGERPYACEECPATFVRMYDLRRHALIHLRKKNGLLSSVQ</sequence>
<keyword evidence="6" id="KW-0539">Nucleus</keyword>
<feature type="compositionally biased region" description="Polar residues" evidence="8">
    <location>
        <begin position="679"/>
        <end position="691"/>
    </location>
</feature>
<feature type="region of interest" description="Disordered" evidence="8">
    <location>
        <begin position="565"/>
        <end position="586"/>
    </location>
</feature>
<evidence type="ECO:0000256" key="3">
    <source>
        <dbReference type="ARBA" id="ARBA00022737"/>
    </source>
</evidence>
<gene>
    <name evidence="10" type="ORF">TR106988</name>
</gene>
<keyword evidence="3" id="KW-0677">Repeat</keyword>